<dbReference type="EMBL" id="VUOA01000027">
    <property type="protein sequence ID" value="KAA2236480.1"/>
    <property type="molecule type" value="Genomic_DNA"/>
</dbReference>
<organism evidence="1 2">
    <name type="scientific">Salinarimonas soli</name>
    <dbReference type="NCBI Taxonomy" id="1638099"/>
    <lineage>
        <taxon>Bacteria</taxon>
        <taxon>Pseudomonadati</taxon>
        <taxon>Pseudomonadota</taxon>
        <taxon>Alphaproteobacteria</taxon>
        <taxon>Hyphomicrobiales</taxon>
        <taxon>Salinarimonadaceae</taxon>
        <taxon>Salinarimonas</taxon>
    </lineage>
</organism>
<dbReference type="OrthoDB" id="8003297at2"/>
<comment type="caution">
    <text evidence="1">The sequence shown here is derived from an EMBL/GenBank/DDBJ whole genome shotgun (WGS) entry which is preliminary data.</text>
</comment>
<name>A0A5B2VDD0_9HYPH</name>
<evidence type="ECO:0000313" key="2">
    <source>
        <dbReference type="Proteomes" id="UP000323142"/>
    </source>
</evidence>
<reference evidence="1 2" key="1">
    <citation type="submission" date="2019-09" db="EMBL/GenBank/DDBJ databases">
        <title>Salinarimonas rosea gen. nov., sp. nov., a new member of the a-2 subgroup of the Proteobacteria.</title>
        <authorList>
            <person name="Liu J."/>
        </authorList>
    </citation>
    <scope>NUCLEOTIDE SEQUENCE [LARGE SCALE GENOMIC DNA]</scope>
    <source>
        <strain evidence="1 2">BN140002</strain>
    </source>
</reference>
<proteinExistence type="predicted"/>
<dbReference type="AlphaFoldDB" id="A0A5B2VDD0"/>
<reference evidence="1 2" key="2">
    <citation type="submission" date="2019-09" db="EMBL/GenBank/DDBJ databases">
        <authorList>
            <person name="Jin C."/>
        </authorList>
    </citation>
    <scope>NUCLEOTIDE SEQUENCE [LARGE SCALE GENOMIC DNA]</scope>
    <source>
        <strain evidence="1 2">BN140002</strain>
    </source>
</reference>
<gene>
    <name evidence="1" type="ORF">F0L46_15180</name>
</gene>
<evidence type="ECO:0000313" key="1">
    <source>
        <dbReference type="EMBL" id="KAA2236480.1"/>
    </source>
</evidence>
<accession>A0A5B2VDD0</accession>
<keyword evidence="2" id="KW-1185">Reference proteome</keyword>
<protein>
    <submittedName>
        <fullName evidence="1">Uncharacterized protein</fullName>
    </submittedName>
</protein>
<dbReference type="Proteomes" id="UP000323142">
    <property type="component" value="Unassembled WGS sequence"/>
</dbReference>
<sequence length="71" mass="8221">MFACTIHFYRTVFGVPFAVPKGSIEIRSARDEIRAIEAAKLRFARRHQLLTWTLRADTFDMACNDRTGWST</sequence>